<name>A0A9E8HKI2_9ALTE</name>
<gene>
    <name evidence="2" type="ORF">NNL22_07040</name>
</gene>
<protein>
    <submittedName>
        <fullName evidence="2">Uncharacterized protein</fullName>
    </submittedName>
</protein>
<accession>A0A9E8HKI2</accession>
<organism evidence="2 3">
    <name type="scientific">Alkalimarinus sediminis</name>
    <dbReference type="NCBI Taxonomy" id="1632866"/>
    <lineage>
        <taxon>Bacteria</taxon>
        <taxon>Pseudomonadati</taxon>
        <taxon>Pseudomonadota</taxon>
        <taxon>Gammaproteobacteria</taxon>
        <taxon>Alteromonadales</taxon>
        <taxon>Alteromonadaceae</taxon>
        <taxon>Alkalimarinus</taxon>
    </lineage>
</organism>
<keyword evidence="1" id="KW-1133">Transmembrane helix</keyword>
<dbReference type="Proteomes" id="UP001164472">
    <property type="component" value="Chromosome"/>
</dbReference>
<sequence length="87" mass="9654">MSDTSIIAIVVFVALVAHVWIFMWVKFKMDESAIINLLKKHAGNHVCSTDEIAASTDLKTARVAKICTSSKAIVTHHQSNNQWCLSK</sequence>
<evidence type="ECO:0000256" key="1">
    <source>
        <dbReference type="SAM" id="Phobius"/>
    </source>
</evidence>
<dbReference type="EMBL" id="CP101527">
    <property type="protein sequence ID" value="UZW76333.1"/>
    <property type="molecule type" value="Genomic_DNA"/>
</dbReference>
<feature type="transmembrane region" description="Helical" evidence="1">
    <location>
        <begin position="6"/>
        <end position="25"/>
    </location>
</feature>
<keyword evidence="3" id="KW-1185">Reference proteome</keyword>
<keyword evidence="1" id="KW-0472">Membrane</keyword>
<dbReference type="RefSeq" id="WP_251812031.1">
    <property type="nucleotide sequence ID" value="NZ_CP101527.1"/>
</dbReference>
<evidence type="ECO:0000313" key="3">
    <source>
        <dbReference type="Proteomes" id="UP001164472"/>
    </source>
</evidence>
<keyword evidence="1" id="KW-0812">Transmembrane</keyword>
<dbReference type="AlphaFoldDB" id="A0A9E8HKI2"/>
<proteinExistence type="predicted"/>
<evidence type="ECO:0000313" key="2">
    <source>
        <dbReference type="EMBL" id="UZW76333.1"/>
    </source>
</evidence>
<reference evidence="2" key="1">
    <citation type="submission" date="2022-07" db="EMBL/GenBank/DDBJ databases">
        <title>Alkalimarinus sp. nov., isolated from gut of a Alitta virens.</title>
        <authorList>
            <person name="Yang A.I."/>
            <person name="Shin N.-R."/>
        </authorList>
    </citation>
    <scope>NUCLEOTIDE SEQUENCE</scope>
    <source>
        <strain evidence="2">FA028</strain>
    </source>
</reference>
<dbReference type="KEGG" id="asem:NNL22_07040"/>